<accession>A0A1F6PCX5</accession>
<name>A0A1F6PCX5_9BACT</name>
<reference evidence="1 2" key="1">
    <citation type="journal article" date="2016" name="Nat. Commun.">
        <title>Thousands of microbial genomes shed light on interconnected biogeochemical processes in an aquifer system.</title>
        <authorList>
            <person name="Anantharaman K."/>
            <person name="Brown C.T."/>
            <person name="Hug L.A."/>
            <person name="Sharon I."/>
            <person name="Castelle C.J."/>
            <person name="Probst A.J."/>
            <person name="Thomas B.C."/>
            <person name="Singh A."/>
            <person name="Wilkins M.J."/>
            <person name="Karaoz U."/>
            <person name="Brodie E.L."/>
            <person name="Williams K.H."/>
            <person name="Hubbard S.S."/>
            <person name="Banfield J.F."/>
        </authorList>
    </citation>
    <scope>NUCLEOTIDE SEQUENCE [LARGE SCALE GENOMIC DNA]</scope>
</reference>
<evidence type="ECO:0000313" key="1">
    <source>
        <dbReference type="EMBL" id="OGH94016.1"/>
    </source>
</evidence>
<dbReference type="STRING" id="1798709.A2538_02235"/>
<dbReference type="Proteomes" id="UP000178254">
    <property type="component" value="Unassembled WGS sequence"/>
</dbReference>
<protein>
    <submittedName>
        <fullName evidence="1">Uncharacterized protein</fullName>
    </submittedName>
</protein>
<dbReference type="EMBL" id="MFRE01000013">
    <property type="protein sequence ID" value="OGH94016.1"/>
    <property type="molecule type" value="Genomic_DNA"/>
</dbReference>
<sequence>MVSNPTNKWKKIFWSRWFLFAAFVLATASAVAFGRAYFQDYQVRQDIVRLQDGKKQLQAKKINTDELLQYVKSDDFIQEKAHLELNLVKPGEQVAIVDSAENFNRQENQFVVQSINNFNPVKWWRFFTHQLAE</sequence>
<evidence type="ECO:0000313" key="2">
    <source>
        <dbReference type="Proteomes" id="UP000178254"/>
    </source>
</evidence>
<gene>
    <name evidence="1" type="ORF">A2538_02235</name>
</gene>
<dbReference type="Pfam" id="PF04977">
    <property type="entry name" value="DivIC"/>
    <property type="match status" value="1"/>
</dbReference>
<dbReference type="InterPro" id="IPR007060">
    <property type="entry name" value="FtsL/DivIC"/>
</dbReference>
<proteinExistence type="predicted"/>
<comment type="caution">
    <text evidence="1">The sequence shown here is derived from an EMBL/GenBank/DDBJ whole genome shotgun (WGS) entry which is preliminary data.</text>
</comment>
<dbReference type="AlphaFoldDB" id="A0A1F6PCX5"/>
<organism evidence="1 2">
    <name type="scientific">Candidatus Magasanikbacteria bacterium RIFOXYD2_FULL_41_14</name>
    <dbReference type="NCBI Taxonomy" id="1798709"/>
    <lineage>
        <taxon>Bacteria</taxon>
        <taxon>Candidatus Magasanikiibacteriota</taxon>
    </lineage>
</organism>